<dbReference type="OMA" id="QGKCFEK"/>
<keyword evidence="3" id="KW-1185">Reference proteome</keyword>
<proteinExistence type="predicted"/>
<dbReference type="AlphaFoldDB" id="W6QIW1"/>
<gene>
    <name evidence="2" type="ORF">PROQFM164_S04g000827</name>
</gene>
<evidence type="ECO:0000313" key="2">
    <source>
        <dbReference type="EMBL" id="CDM35946.1"/>
    </source>
</evidence>
<sequence length="215" mass="24839">MQADVKAAAIENFQENRDGFVVELGKLSEGQTGGRCVPQIQTYLRKIFYTLSMWTLIREGSEKEGNCFEERCNNLMVLIEEISDSVRVILSTNADLMTTIEDPVLMKLFGMLSMQVGSLTLHGLSDEDTEAVESAKMVEREQRRWELKLFEEDDERRNYLRMIWARLYYKVHDCPCRQCCDFYLPTEEPTPSPPLPDLPEEEYYSSTTSSSSEED</sequence>
<feature type="compositionally biased region" description="Low complexity" evidence="1">
    <location>
        <begin position="204"/>
        <end position="215"/>
    </location>
</feature>
<evidence type="ECO:0000313" key="3">
    <source>
        <dbReference type="Proteomes" id="UP000030686"/>
    </source>
</evidence>
<dbReference type="OrthoDB" id="4354973at2759"/>
<dbReference type="Proteomes" id="UP000030686">
    <property type="component" value="Unassembled WGS sequence"/>
</dbReference>
<feature type="compositionally biased region" description="Pro residues" evidence="1">
    <location>
        <begin position="188"/>
        <end position="197"/>
    </location>
</feature>
<name>W6QIW1_PENRF</name>
<protein>
    <submittedName>
        <fullName evidence="2">Genomic scaffold, ProqFM164S04</fullName>
    </submittedName>
</protein>
<evidence type="ECO:0000256" key="1">
    <source>
        <dbReference type="SAM" id="MobiDB-lite"/>
    </source>
</evidence>
<accession>W6QIW1</accession>
<dbReference type="EMBL" id="HG792018">
    <property type="protein sequence ID" value="CDM35946.1"/>
    <property type="molecule type" value="Genomic_DNA"/>
</dbReference>
<organism evidence="2 3">
    <name type="scientific">Penicillium roqueforti (strain FM164)</name>
    <dbReference type="NCBI Taxonomy" id="1365484"/>
    <lineage>
        <taxon>Eukaryota</taxon>
        <taxon>Fungi</taxon>
        <taxon>Dikarya</taxon>
        <taxon>Ascomycota</taxon>
        <taxon>Pezizomycotina</taxon>
        <taxon>Eurotiomycetes</taxon>
        <taxon>Eurotiomycetidae</taxon>
        <taxon>Eurotiales</taxon>
        <taxon>Aspergillaceae</taxon>
        <taxon>Penicillium</taxon>
    </lineage>
</organism>
<feature type="region of interest" description="Disordered" evidence="1">
    <location>
        <begin position="187"/>
        <end position="215"/>
    </location>
</feature>
<reference evidence="2" key="1">
    <citation type="journal article" date="2014" name="Nat. Commun.">
        <title>Multiple recent horizontal transfers of a large genomic region in cheese making fungi.</title>
        <authorList>
            <person name="Cheeseman K."/>
            <person name="Ropars J."/>
            <person name="Renault P."/>
            <person name="Dupont J."/>
            <person name="Gouzy J."/>
            <person name="Branca A."/>
            <person name="Abraham A.L."/>
            <person name="Ceppi M."/>
            <person name="Conseiller E."/>
            <person name="Debuchy R."/>
            <person name="Malagnac F."/>
            <person name="Goarin A."/>
            <person name="Silar P."/>
            <person name="Lacoste S."/>
            <person name="Sallet E."/>
            <person name="Bensimon A."/>
            <person name="Giraud T."/>
            <person name="Brygoo Y."/>
        </authorList>
    </citation>
    <scope>NUCLEOTIDE SEQUENCE [LARGE SCALE GENOMIC DNA]</scope>
    <source>
        <strain evidence="2">FM164</strain>
    </source>
</reference>